<organism evidence="1">
    <name type="scientific">termite gut metagenome</name>
    <dbReference type="NCBI Taxonomy" id="433724"/>
    <lineage>
        <taxon>unclassified sequences</taxon>
        <taxon>metagenomes</taxon>
        <taxon>organismal metagenomes</taxon>
    </lineage>
</organism>
<dbReference type="Pfam" id="PF11276">
    <property type="entry name" value="DUF3078"/>
    <property type="match status" value="1"/>
</dbReference>
<dbReference type="AlphaFoldDB" id="A0A5J4RHN6"/>
<dbReference type="EMBL" id="SNRY01001212">
    <property type="protein sequence ID" value="KAA6332660.1"/>
    <property type="molecule type" value="Genomic_DNA"/>
</dbReference>
<comment type="caution">
    <text evidence="1">The sequence shown here is derived from an EMBL/GenBank/DDBJ whole genome shotgun (WGS) entry which is preliminary data.</text>
</comment>
<dbReference type="InterPro" id="IPR021428">
    <property type="entry name" value="DUF3078"/>
</dbReference>
<evidence type="ECO:0000313" key="1">
    <source>
        <dbReference type="EMBL" id="KAA6332660.1"/>
    </source>
</evidence>
<accession>A0A5J4RHN6</accession>
<evidence type="ECO:0008006" key="2">
    <source>
        <dbReference type="Google" id="ProtNLM"/>
    </source>
</evidence>
<reference evidence="1" key="1">
    <citation type="submission" date="2019-03" db="EMBL/GenBank/DDBJ databases">
        <title>Single cell metagenomics reveals metabolic interactions within the superorganism composed of flagellate Streblomastix strix and complex community of Bacteroidetes bacteria on its surface.</title>
        <authorList>
            <person name="Treitli S.C."/>
            <person name="Kolisko M."/>
            <person name="Husnik F."/>
            <person name="Keeling P."/>
            <person name="Hampl V."/>
        </authorList>
    </citation>
    <scope>NUCLEOTIDE SEQUENCE</scope>
    <source>
        <strain evidence="1">STM</strain>
    </source>
</reference>
<protein>
    <recommendedName>
        <fullName evidence="2">DUF3078 domain-containing protein</fullName>
    </recommendedName>
</protein>
<sequence>MRIVCISFIFMLFFPFLLTAQKRKNILPLPQEKVLQEDSIPSLLYQHYFGQLDSLNDDTIPIREIILDPDYYRLFIPLAYYNAPIKQVSKTNRKFKVPVNTLPEINFEYLSVDTCKFKKTRRINETVNRILIQLYVTRPDLVVTTEDRIMSLRSYREEKMTVTPKTSVIQLFKPEEMKEDVGKAIFLVRKPNFWYTGGEGSLQITQNYISDNWYKGGESNHALLGNLRLFANYNDKEHLQFENIFEMKLGFNTVSSELDTIRTYRIDTDVLRLSSKLGLQAFLTWYYTLSGEFNTQLLHNYRTNTKDVVSAFMSPGNVALSAGMDYKLRREAVTLSVIVSPFSYNCRWVTNSKVDETRFGLKKGKHSLEDFGSKVQSTFSWKIISTVALDSRFYYFTDYDKVEAELENTLNFVLNRYFSTKLFVHYRFDDGVKRKEDNSYFQTKEFLSFGMNYKW</sequence>
<name>A0A5J4RHN6_9ZZZZ</name>
<gene>
    <name evidence="1" type="ORF">EZS27_018854</name>
</gene>
<proteinExistence type="predicted"/>